<evidence type="ECO:0000259" key="2">
    <source>
        <dbReference type="Pfam" id="PF01182"/>
    </source>
</evidence>
<dbReference type="GO" id="GO:0006043">
    <property type="term" value="P:glucosamine catabolic process"/>
    <property type="evidence" value="ECO:0007669"/>
    <property type="project" value="TreeGrafter"/>
</dbReference>
<gene>
    <name evidence="3" type="ORF">KME32_26985</name>
</gene>
<dbReference type="GO" id="GO:0006046">
    <property type="term" value="P:N-acetylglucosamine catabolic process"/>
    <property type="evidence" value="ECO:0007669"/>
    <property type="project" value="TreeGrafter"/>
</dbReference>
<protein>
    <submittedName>
        <fullName evidence="3">Glucosamine-6-phosphate deaminase</fullName>
    </submittedName>
</protein>
<dbReference type="PANTHER" id="PTHR11280">
    <property type="entry name" value="GLUCOSAMINE-6-PHOSPHATE ISOMERASE"/>
    <property type="match status" value="1"/>
</dbReference>
<dbReference type="InterPro" id="IPR006148">
    <property type="entry name" value="Glc/Gal-6P_isomerase"/>
</dbReference>
<keyword evidence="1" id="KW-0119">Carbohydrate metabolism</keyword>
<dbReference type="InterPro" id="IPR004547">
    <property type="entry name" value="Glucosamine6P_isomerase"/>
</dbReference>
<evidence type="ECO:0000313" key="3">
    <source>
        <dbReference type="EMBL" id="MBW4564702.1"/>
    </source>
</evidence>
<dbReference type="AlphaFoldDB" id="A0A951Q4X9"/>
<dbReference type="CDD" id="cd01399">
    <property type="entry name" value="GlcN6P_deaminase"/>
    <property type="match status" value="1"/>
</dbReference>
<evidence type="ECO:0000313" key="4">
    <source>
        <dbReference type="Proteomes" id="UP000715781"/>
    </source>
</evidence>
<name>A0A951Q4X9_9NOST</name>
<sequence length="257" mass="28900">MLATTQFFRVDELMVQIYNTEAEMSQDVAEIAQQYLQNLLQQQDTAAVLLATGNSQLKFLDALIALGGVDWSRITLFHLDEYLGISAEHSASFRRYMQERVEQRVDPQQFHYIQGDTLQPLVECDRYSQLLLAQPIDLCCLGLGENGHLAFNDPAVADFQDPYRVKLVKLDTVNRQQQVNTGHFPNLENVPQYAFTVTLPSICSAKKILCLAPEKRKAKAVKEMLQGTINPKCPASILRQQPQATLFLDVNSASLLA</sequence>
<evidence type="ECO:0000256" key="1">
    <source>
        <dbReference type="ARBA" id="ARBA00023277"/>
    </source>
</evidence>
<organism evidence="3 4">
    <name type="scientific">Mojavia pulchra JT2-VF2</name>
    <dbReference type="NCBI Taxonomy" id="287848"/>
    <lineage>
        <taxon>Bacteria</taxon>
        <taxon>Bacillati</taxon>
        <taxon>Cyanobacteriota</taxon>
        <taxon>Cyanophyceae</taxon>
        <taxon>Nostocales</taxon>
        <taxon>Nostocaceae</taxon>
    </lineage>
</organism>
<dbReference type="GO" id="GO:0042802">
    <property type="term" value="F:identical protein binding"/>
    <property type="evidence" value="ECO:0007669"/>
    <property type="project" value="TreeGrafter"/>
</dbReference>
<dbReference type="Proteomes" id="UP000715781">
    <property type="component" value="Unassembled WGS sequence"/>
</dbReference>
<dbReference type="PANTHER" id="PTHR11280:SF6">
    <property type="entry name" value="GLUCOSAMINE-6-PHOSPHATE ISOMERASE NAGB"/>
    <property type="match status" value="1"/>
</dbReference>
<dbReference type="GO" id="GO:0019262">
    <property type="term" value="P:N-acetylneuraminate catabolic process"/>
    <property type="evidence" value="ECO:0007669"/>
    <property type="project" value="TreeGrafter"/>
</dbReference>
<comment type="caution">
    <text evidence="3">The sequence shown here is derived from an EMBL/GenBank/DDBJ whole genome shotgun (WGS) entry which is preliminary data.</text>
</comment>
<dbReference type="EMBL" id="JAHHHN010000025">
    <property type="protein sequence ID" value="MBW4564702.1"/>
    <property type="molecule type" value="Genomic_DNA"/>
</dbReference>
<reference evidence="3" key="2">
    <citation type="journal article" date="2022" name="Microbiol. Resour. Announc.">
        <title>Metagenome Sequencing to Explore Phylogenomics of Terrestrial Cyanobacteria.</title>
        <authorList>
            <person name="Ward R.D."/>
            <person name="Stajich J.E."/>
            <person name="Johansen J.R."/>
            <person name="Huntemann M."/>
            <person name="Clum A."/>
            <person name="Foster B."/>
            <person name="Foster B."/>
            <person name="Roux S."/>
            <person name="Palaniappan K."/>
            <person name="Varghese N."/>
            <person name="Mukherjee S."/>
            <person name="Reddy T.B.K."/>
            <person name="Daum C."/>
            <person name="Copeland A."/>
            <person name="Chen I.A."/>
            <person name="Ivanova N.N."/>
            <person name="Kyrpides N.C."/>
            <person name="Shapiro N."/>
            <person name="Eloe-Fadrosh E.A."/>
            <person name="Pietrasiak N."/>
        </authorList>
    </citation>
    <scope>NUCLEOTIDE SEQUENCE</scope>
    <source>
        <strain evidence="3">JT2-VF2</strain>
    </source>
</reference>
<accession>A0A951Q4X9</accession>
<dbReference type="GO" id="GO:0005737">
    <property type="term" value="C:cytoplasm"/>
    <property type="evidence" value="ECO:0007669"/>
    <property type="project" value="TreeGrafter"/>
</dbReference>
<reference evidence="3" key="1">
    <citation type="submission" date="2021-05" db="EMBL/GenBank/DDBJ databases">
        <authorList>
            <person name="Pietrasiak N."/>
            <person name="Ward R."/>
            <person name="Stajich J.E."/>
            <person name="Kurbessoian T."/>
        </authorList>
    </citation>
    <scope>NUCLEOTIDE SEQUENCE</scope>
    <source>
        <strain evidence="3">JT2-VF2</strain>
    </source>
</reference>
<dbReference type="InterPro" id="IPR037171">
    <property type="entry name" value="NagB/RpiA_transferase-like"/>
</dbReference>
<proteinExistence type="predicted"/>
<dbReference type="SUPFAM" id="SSF100950">
    <property type="entry name" value="NagB/RpiA/CoA transferase-like"/>
    <property type="match status" value="1"/>
</dbReference>
<dbReference type="GO" id="GO:0004342">
    <property type="term" value="F:glucosamine-6-phosphate deaminase activity"/>
    <property type="evidence" value="ECO:0007669"/>
    <property type="project" value="InterPro"/>
</dbReference>
<feature type="domain" description="Glucosamine/galactosamine-6-phosphate isomerase" evidence="2">
    <location>
        <begin position="20"/>
        <end position="243"/>
    </location>
</feature>
<dbReference type="Gene3D" id="3.40.50.1360">
    <property type="match status" value="1"/>
</dbReference>
<dbReference type="Pfam" id="PF01182">
    <property type="entry name" value="Glucosamine_iso"/>
    <property type="match status" value="1"/>
</dbReference>
<dbReference type="GO" id="GO:0005975">
    <property type="term" value="P:carbohydrate metabolic process"/>
    <property type="evidence" value="ECO:0007669"/>
    <property type="project" value="InterPro"/>
</dbReference>